<accession>A0A8W8KFE5</accession>
<proteinExistence type="predicted"/>
<organism evidence="2 3">
    <name type="scientific">Magallana gigas</name>
    <name type="common">Pacific oyster</name>
    <name type="synonym">Crassostrea gigas</name>
    <dbReference type="NCBI Taxonomy" id="29159"/>
    <lineage>
        <taxon>Eukaryota</taxon>
        <taxon>Metazoa</taxon>
        <taxon>Spiralia</taxon>
        <taxon>Lophotrochozoa</taxon>
        <taxon>Mollusca</taxon>
        <taxon>Bivalvia</taxon>
        <taxon>Autobranchia</taxon>
        <taxon>Pteriomorphia</taxon>
        <taxon>Ostreida</taxon>
        <taxon>Ostreoidea</taxon>
        <taxon>Ostreidae</taxon>
        <taxon>Magallana</taxon>
    </lineage>
</organism>
<evidence type="ECO:0008006" key="4">
    <source>
        <dbReference type="Google" id="ProtNLM"/>
    </source>
</evidence>
<sequence>MCSKKETVEPKKQKKKSKLNFVSENPESDHSEDNSENEHWPIFSLSREQGGAKEIRIAVSLEDEQIEMDLRYRKLRTRLDVVKPQLSDGIHQKSLPAEKNTREFNVGDTVMVRDYRGNKVSWIKGTISRRLGPVTYHVSVCGMLWKRHVDQIRTCDVMCELRGSEPVKPSVFDCLVPISAPLKSGEEPFNNTGDVLNSQDSLLTDPSTSDDRKHKNISPTQPRYPPRERRRPQRLIEQC</sequence>
<dbReference type="Proteomes" id="UP000005408">
    <property type="component" value="Unassembled WGS sequence"/>
</dbReference>
<feature type="region of interest" description="Disordered" evidence="1">
    <location>
        <begin position="1"/>
        <end position="38"/>
    </location>
</feature>
<keyword evidence="3" id="KW-1185">Reference proteome</keyword>
<feature type="region of interest" description="Disordered" evidence="1">
    <location>
        <begin position="186"/>
        <end position="239"/>
    </location>
</feature>
<feature type="compositionally biased region" description="Basic and acidic residues" evidence="1">
    <location>
        <begin position="27"/>
        <end position="38"/>
    </location>
</feature>
<evidence type="ECO:0000313" key="3">
    <source>
        <dbReference type="Proteomes" id="UP000005408"/>
    </source>
</evidence>
<reference evidence="2" key="1">
    <citation type="submission" date="2022-08" db="UniProtKB">
        <authorList>
            <consortium name="EnsemblMetazoa"/>
        </authorList>
    </citation>
    <scope>IDENTIFICATION</scope>
    <source>
        <strain evidence="2">05x7-T-G4-1.051#20</strain>
    </source>
</reference>
<feature type="compositionally biased region" description="Basic and acidic residues" evidence="1">
    <location>
        <begin position="1"/>
        <end position="11"/>
    </location>
</feature>
<protein>
    <recommendedName>
        <fullName evidence="4">DUF5641 domain-containing protein</fullName>
    </recommendedName>
</protein>
<feature type="compositionally biased region" description="Low complexity" evidence="1">
    <location>
        <begin position="198"/>
        <end position="207"/>
    </location>
</feature>
<evidence type="ECO:0000256" key="1">
    <source>
        <dbReference type="SAM" id="MobiDB-lite"/>
    </source>
</evidence>
<evidence type="ECO:0000313" key="2">
    <source>
        <dbReference type="EnsemblMetazoa" id="G23660.2:cds"/>
    </source>
</evidence>
<dbReference type="AlphaFoldDB" id="A0A8W8KFE5"/>
<name>A0A8W8KFE5_MAGGI</name>
<dbReference type="EnsemblMetazoa" id="G23660.2">
    <property type="protein sequence ID" value="G23660.2:cds"/>
    <property type="gene ID" value="G23660"/>
</dbReference>